<keyword evidence="12" id="KW-1185">Reference proteome</keyword>
<dbReference type="GO" id="GO:0046654">
    <property type="term" value="P:tetrahydrofolate biosynthetic process"/>
    <property type="evidence" value="ECO:0007669"/>
    <property type="project" value="UniProtKB-UniPathway"/>
</dbReference>
<keyword evidence="7 9" id="KW-0460">Magnesium</keyword>
<dbReference type="PROSITE" id="PS00792">
    <property type="entry name" value="DHPS_1"/>
    <property type="match status" value="1"/>
</dbReference>
<sequence>MSAPSPGLAESAVGSGATGTAAGRCVWQTSRFALDLAQPRVMGILNLTPDSFSDGGLYLNPSAALRHAERLLSDGADVLDLGAESTRPGATPLPLEAELQRLLPLLRELRGWQVPLSIDTYKPEAMQACLDEGADIINDVWALRRTASSGPVGQPSGPSGPSAEEVLAQHPTCGVCLMHMHLEPQTMQSAPMSGDVLPQVADFLQQRALDLQARGVARARIVLDPGIGFGKTVAQNFALLARQSELLALGYPLLLGWSRKSSLGAVTGCAQAAERVPASVAAALLALERGARIVRVHDVAPTVQALKVWQAMREQAR</sequence>
<dbReference type="InterPro" id="IPR011005">
    <property type="entry name" value="Dihydropteroate_synth-like_sf"/>
</dbReference>
<dbReference type="EMBL" id="AP014569">
    <property type="protein sequence ID" value="BAO83581.1"/>
    <property type="molecule type" value="Genomic_DNA"/>
</dbReference>
<keyword evidence="5 9" id="KW-0808">Transferase</keyword>
<dbReference type="UniPathway" id="UPA00077">
    <property type="reaction ID" value="UER00156"/>
</dbReference>
<dbReference type="GO" id="GO:0004156">
    <property type="term" value="F:dihydropteroate synthase activity"/>
    <property type="evidence" value="ECO:0007669"/>
    <property type="project" value="UniProtKB-EC"/>
</dbReference>
<comment type="similarity">
    <text evidence="9">Belongs to the DHPS family.</text>
</comment>
<name>A0A060NLZ8_9BURK</name>
<evidence type="ECO:0000313" key="12">
    <source>
        <dbReference type="Proteomes" id="UP000066014"/>
    </source>
</evidence>
<keyword evidence="6 9" id="KW-0479">Metal-binding</keyword>
<dbReference type="CDD" id="cd00739">
    <property type="entry name" value="DHPS"/>
    <property type="match status" value="1"/>
</dbReference>
<evidence type="ECO:0000256" key="8">
    <source>
        <dbReference type="ARBA" id="ARBA00022909"/>
    </source>
</evidence>
<dbReference type="PANTHER" id="PTHR20941">
    <property type="entry name" value="FOLATE SYNTHESIS PROTEINS"/>
    <property type="match status" value="1"/>
</dbReference>
<dbReference type="InterPro" id="IPR000489">
    <property type="entry name" value="Pterin-binding_dom"/>
</dbReference>
<comment type="cofactor">
    <cofactor evidence="2 9">
        <name>Mg(2+)</name>
        <dbReference type="ChEBI" id="CHEBI:18420"/>
    </cofactor>
</comment>
<dbReference type="Pfam" id="PF00809">
    <property type="entry name" value="Pterin_bind"/>
    <property type="match status" value="1"/>
</dbReference>
<evidence type="ECO:0000256" key="4">
    <source>
        <dbReference type="ARBA" id="ARBA00012458"/>
    </source>
</evidence>
<reference evidence="11 12" key="1">
    <citation type="journal article" date="2014" name="Nat. Commun.">
        <title>Physiological and genomic features of highly alkaliphilic hydrogen-utilizing Betaproteobacteria from a continental serpentinizing site.</title>
        <authorList>
            <person name="Suzuki S."/>
            <person name="Kuenen J.G."/>
            <person name="Schipper K."/>
            <person name="van der Velde S."/>
            <person name="Ishii S."/>
            <person name="Wu A."/>
            <person name="Sorokin D.Y."/>
            <person name="Tenney A."/>
            <person name="Meng X.Y."/>
            <person name="Morrill P.L."/>
            <person name="Kamagata Y."/>
            <person name="Muyzer G."/>
            <person name="Nealson K.H."/>
        </authorList>
    </citation>
    <scope>NUCLEOTIDE SEQUENCE [LARGE SCALE GENOMIC DNA]</scope>
    <source>
        <strain evidence="11 12">B1</strain>
    </source>
</reference>
<dbReference type="SUPFAM" id="SSF51717">
    <property type="entry name" value="Dihydropteroate synthetase-like"/>
    <property type="match status" value="1"/>
</dbReference>
<comment type="function">
    <text evidence="9">Catalyzes the condensation of para-aminobenzoate (pABA) with 6-hydroxymethyl-7,8-dihydropterin diphosphate (DHPt-PP) to form 7,8-dihydropteroate (H2Pte), the immediate precursor of folate derivatives.</text>
</comment>
<dbReference type="PROSITE" id="PS00793">
    <property type="entry name" value="DHPS_2"/>
    <property type="match status" value="1"/>
</dbReference>
<dbReference type="InterPro" id="IPR006390">
    <property type="entry name" value="DHP_synth_dom"/>
</dbReference>
<dbReference type="PROSITE" id="PS50972">
    <property type="entry name" value="PTERIN_BINDING"/>
    <property type="match status" value="1"/>
</dbReference>
<keyword evidence="8 9" id="KW-0289">Folate biosynthesis</keyword>
<dbReference type="NCBIfam" id="TIGR01496">
    <property type="entry name" value="DHPS"/>
    <property type="match status" value="1"/>
</dbReference>
<dbReference type="STRING" id="1458426.SMCB_1353"/>
<accession>A0A060NLZ8</accession>
<feature type="domain" description="Pterin-binding" evidence="10">
    <location>
        <begin position="39"/>
        <end position="307"/>
    </location>
</feature>
<comment type="pathway">
    <text evidence="3 9">Cofactor biosynthesis; tetrahydrofolate biosynthesis; 7,8-dihydrofolate from 2-amino-4-hydroxy-6-hydroxymethyl-7,8-dihydropteridine diphosphate and 4-aminobenzoate: step 1/2.</text>
</comment>
<dbReference type="PANTHER" id="PTHR20941:SF1">
    <property type="entry name" value="FOLIC ACID SYNTHESIS PROTEIN FOL1"/>
    <property type="match status" value="1"/>
</dbReference>
<evidence type="ECO:0000256" key="3">
    <source>
        <dbReference type="ARBA" id="ARBA00004763"/>
    </source>
</evidence>
<dbReference type="Gene3D" id="3.20.20.20">
    <property type="entry name" value="Dihydropteroate synthase-like"/>
    <property type="match status" value="1"/>
</dbReference>
<dbReference type="InterPro" id="IPR045031">
    <property type="entry name" value="DHP_synth-like"/>
</dbReference>
<evidence type="ECO:0000256" key="7">
    <source>
        <dbReference type="ARBA" id="ARBA00022842"/>
    </source>
</evidence>
<dbReference type="HOGENOM" id="CLU_008023_0_3_4"/>
<evidence type="ECO:0000259" key="10">
    <source>
        <dbReference type="PROSITE" id="PS50972"/>
    </source>
</evidence>
<dbReference type="EC" id="2.5.1.15" evidence="4 9"/>
<proteinExistence type="inferred from homology"/>
<comment type="catalytic activity">
    <reaction evidence="1">
        <text>(7,8-dihydropterin-6-yl)methyl diphosphate + 4-aminobenzoate = 7,8-dihydropteroate + diphosphate</text>
        <dbReference type="Rhea" id="RHEA:19949"/>
        <dbReference type="ChEBI" id="CHEBI:17836"/>
        <dbReference type="ChEBI" id="CHEBI:17839"/>
        <dbReference type="ChEBI" id="CHEBI:33019"/>
        <dbReference type="ChEBI" id="CHEBI:72950"/>
        <dbReference type="EC" id="2.5.1.15"/>
    </reaction>
</comment>
<dbReference type="Proteomes" id="UP000066014">
    <property type="component" value="Chromosome"/>
</dbReference>
<evidence type="ECO:0000256" key="9">
    <source>
        <dbReference type="RuleBase" id="RU361205"/>
    </source>
</evidence>
<dbReference type="GO" id="GO:0005829">
    <property type="term" value="C:cytosol"/>
    <property type="evidence" value="ECO:0007669"/>
    <property type="project" value="TreeGrafter"/>
</dbReference>
<gene>
    <name evidence="11" type="ORF">SMCB_1353</name>
</gene>
<organism evidence="11 12">
    <name type="scientific">Serpentinimonas maccroryi</name>
    <dbReference type="NCBI Taxonomy" id="1458426"/>
    <lineage>
        <taxon>Bacteria</taxon>
        <taxon>Pseudomonadati</taxon>
        <taxon>Pseudomonadota</taxon>
        <taxon>Betaproteobacteria</taxon>
        <taxon>Burkholderiales</taxon>
        <taxon>Comamonadaceae</taxon>
        <taxon>Serpentinimonas</taxon>
    </lineage>
</organism>
<evidence type="ECO:0000256" key="1">
    <source>
        <dbReference type="ARBA" id="ARBA00000012"/>
    </source>
</evidence>
<evidence type="ECO:0000256" key="5">
    <source>
        <dbReference type="ARBA" id="ARBA00022679"/>
    </source>
</evidence>
<evidence type="ECO:0000256" key="2">
    <source>
        <dbReference type="ARBA" id="ARBA00001946"/>
    </source>
</evidence>
<dbReference type="GO" id="GO:0046872">
    <property type="term" value="F:metal ion binding"/>
    <property type="evidence" value="ECO:0007669"/>
    <property type="project" value="UniProtKB-KW"/>
</dbReference>
<protein>
    <recommendedName>
        <fullName evidence="4 9">Dihydropteroate synthase</fullName>
        <shortName evidence="9">DHPS</shortName>
        <ecNumber evidence="4 9">2.5.1.15</ecNumber>
    </recommendedName>
    <alternativeName>
        <fullName evidence="9">Dihydropteroate pyrophosphorylase</fullName>
    </alternativeName>
</protein>
<evidence type="ECO:0000256" key="6">
    <source>
        <dbReference type="ARBA" id="ARBA00022723"/>
    </source>
</evidence>
<dbReference type="GO" id="GO:0046656">
    <property type="term" value="P:folic acid biosynthetic process"/>
    <property type="evidence" value="ECO:0007669"/>
    <property type="project" value="UniProtKB-KW"/>
</dbReference>
<dbReference type="KEGG" id="cbab:SMCB_1353"/>
<evidence type="ECO:0000313" key="11">
    <source>
        <dbReference type="EMBL" id="BAO83581.1"/>
    </source>
</evidence>
<dbReference type="AlphaFoldDB" id="A0A060NLZ8"/>